<reference evidence="1 2" key="2">
    <citation type="journal article" date="2016" name="Sci. Rep.">
        <title>A novel serine protease, Sep1, from Bacillus firmus DS-1 has nematicidal activity and degrades multiple intestinal-associated nematode proteins.</title>
        <authorList>
            <person name="Geng C."/>
            <person name="Nie X."/>
            <person name="Tang Z."/>
            <person name="Zhang Y."/>
            <person name="Lin J."/>
            <person name="Sun M."/>
            <person name="Peng D."/>
        </authorList>
    </citation>
    <scope>NUCLEOTIDE SEQUENCE [LARGE SCALE GENOMIC DNA]</scope>
    <source>
        <strain evidence="1 2">DS1</strain>
    </source>
</reference>
<dbReference type="AlphaFoldDB" id="W7LCJ8"/>
<name>W7LCJ8_CYTFI</name>
<evidence type="ECO:0000313" key="2">
    <source>
        <dbReference type="Proteomes" id="UP000019270"/>
    </source>
</evidence>
<evidence type="ECO:0000313" key="1">
    <source>
        <dbReference type="EMBL" id="EWG12927.1"/>
    </source>
</evidence>
<dbReference type="EMBL" id="APVL01000001">
    <property type="protein sequence ID" value="EWG12927.1"/>
    <property type="molecule type" value="Genomic_DNA"/>
</dbReference>
<gene>
    <name evidence="1" type="ORF">PBF_00850</name>
</gene>
<accession>W7LCJ8</accession>
<dbReference type="Proteomes" id="UP000019270">
    <property type="component" value="Unassembled WGS sequence"/>
</dbReference>
<comment type="caution">
    <text evidence="1">The sequence shown here is derived from an EMBL/GenBank/DDBJ whole genome shotgun (WGS) entry which is preliminary data.</text>
</comment>
<protein>
    <submittedName>
        <fullName evidence="1">Uncharacterized protein</fullName>
    </submittedName>
</protein>
<reference evidence="2" key="1">
    <citation type="submission" date="2013-03" db="EMBL/GenBank/DDBJ databases">
        <title>Draft genome sequence of Bacillus firmus DS1.</title>
        <authorList>
            <person name="Peng D."/>
            <person name="Zhu L."/>
            <person name="Sun M."/>
        </authorList>
    </citation>
    <scope>NUCLEOTIDE SEQUENCE [LARGE SCALE GENOMIC DNA]</scope>
    <source>
        <strain evidence="2">DS1</strain>
    </source>
</reference>
<organism evidence="1 2">
    <name type="scientific">Cytobacillus firmus DS1</name>
    <dbReference type="NCBI Taxonomy" id="1307436"/>
    <lineage>
        <taxon>Bacteria</taxon>
        <taxon>Bacillati</taxon>
        <taxon>Bacillota</taxon>
        <taxon>Bacilli</taxon>
        <taxon>Bacillales</taxon>
        <taxon>Bacillaceae</taxon>
        <taxon>Cytobacillus</taxon>
    </lineage>
</organism>
<sequence>MSGMQARICMKQGSSWRMRAVLAVAEGVFSGSISCNDTAIFFSDIERTVGPVLSQIYQPTC</sequence>
<proteinExistence type="predicted"/>